<dbReference type="EMBL" id="JPUO02000217">
    <property type="protein sequence ID" value="OQP73879.1"/>
    <property type="molecule type" value="Genomic_DNA"/>
</dbReference>
<evidence type="ECO:0000313" key="2">
    <source>
        <dbReference type="Proteomes" id="UP000050343"/>
    </source>
</evidence>
<proteinExistence type="predicted"/>
<reference evidence="1 2" key="2">
    <citation type="journal article" date="2017" name="Plant Pathol.">
        <title>Pathogenicity and virulence gene content of Xanthomonas strains infecting Araceae, formerly known as Xanthomonas axonopodis pv. dieffenbachiae.</title>
        <authorList>
            <person name="Constantin E.C."/>
            <person name="Haegeman A."/>
            <person name="Van Vaerenbergh J."/>
            <person name="Baeyen S."/>
            <person name="Van Malderghem C."/>
            <person name="Maes M."/>
            <person name="Cottyn B."/>
        </authorList>
    </citation>
    <scope>NUCLEOTIDE SEQUENCE [LARGE SCALE GENOMIC DNA]</scope>
    <source>
        <strain evidence="2">LMG9055</strain>
    </source>
</reference>
<accession>A0A1V9GTB6</accession>
<gene>
    <name evidence="1" type="ORF">IA54_012755</name>
</gene>
<protein>
    <submittedName>
        <fullName evidence="1">Uncharacterized protein</fullName>
    </submittedName>
</protein>
<dbReference type="Proteomes" id="UP000050343">
    <property type="component" value="Unassembled WGS sequence"/>
</dbReference>
<name>A0A1V9GTB6_9XANT</name>
<sequence>MLEKIIKVGGDASWLPTAEGGQIGSGGLIELANPTVVEFAANYLPFIPNAISAVSSGGLDVISYNFSGCLMAVYNAQDGRRMVCHVSTGDGQDCRDAWNQIRSISTHVFQFRPSEHIETKGSALRGCYGLITSDLQSLAITVVSGRDPNSRFVSAIKKMRVWQD</sequence>
<dbReference type="AlphaFoldDB" id="A0A1V9GTB6"/>
<evidence type="ECO:0000313" key="1">
    <source>
        <dbReference type="EMBL" id="OQP73879.1"/>
    </source>
</evidence>
<reference evidence="1 2" key="1">
    <citation type="journal article" date="2016" name="Plant Pathol.">
        <title>Genetic characterization of strains named as Xanthomonas axonopodis pv. dieffenbachiae leads to a taxonomic revision of the X. axonopodis species complex.</title>
        <authorList>
            <person name="Constantin E.C."/>
            <person name="Cleenwerck I."/>
            <person name="Maes M."/>
            <person name="Baeyen S."/>
            <person name="Van Malderghem C."/>
            <person name="De Vos P."/>
            <person name="Cottyn B."/>
        </authorList>
    </citation>
    <scope>NUCLEOTIDE SEQUENCE [LARGE SCALE GENOMIC DNA]</scope>
    <source>
        <strain evidence="2">LMG9055</strain>
    </source>
</reference>
<comment type="caution">
    <text evidence="1">The sequence shown here is derived from an EMBL/GenBank/DDBJ whole genome shotgun (WGS) entry which is preliminary data.</text>
</comment>
<organism evidence="1 2">
    <name type="scientific">Xanthomonas phaseoli pv. syngonii LMG 9055</name>
    <dbReference type="NCBI Taxonomy" id="1437878"/>
    <lineage>
        <taxon>Bacteria</taxon>
        <taxon>Pseudomonadati</taxon>
        <taxon>Pseudomonadota</taxon>
        <taxon>Gammaproteobacteria</taxon>
        <taxon>Lysobacterales</taxon>
        <taxon>Lysobacteraceae</taxon>
        <taxon>Xanthomonas</taxon>
    </lineage>
</organism>